<feature type="compositionally biased region" description="Basic and acidic residues" evidence="1">
    <location>
        <begin position="10"/>
        <end position="27"/>
    </location>
</feature>
<evidence type="ECO:0000256" key="1">
    <source>
        <dbReference type="SAM" id="MobiDB-lite"/>
    </source>
</evidence>
<keyword evidence="3" id="KW-1185">Reference proteome</keyword>
<gene>
    <name evidence="2" type="ORF">L484_011399</name>
</gene>
<name>W9QXA1_9ROSA</name>
<evidence type="ECO:0000313" key="3">
    <source>
        <dbReference type="Proteomes" id="UP000030645"/>
    </source>
</evidence>
<protein>
    <submittedName>
        <fullName evidence="2">Uncharacterized protein</fullName>
    </submittedName>
</protein>
<proteinExistence type="predicted"/>
<accession>W9QXA1</accession>
<sequence length="84" mass="9367">MMVQPVRGPRAKEEGSERQSMLEDRGHQNAARNTHAPSLPITKDDTTFCQKKPTTIEKELLSVENASQMSGFQPPPEARYSLSP</sequence>
<dbReference type="EMBL" id="KE344341">
    <property type="protein sequence ID" value="EXB57312.1"/>
    <property type="molecule type" value="Genomic_DNA"/>
</dbReference>
<evidence type="ECO:0000313" key="2">
    <source>
        <dbReference type="EMBL" id="EXB57312.1"/>
    </source>
</evidence>
<reference evidence="3" key="1">
    <citation type="submission" date="2013-01" db="EMBL/GenBank/DDBJ databases">
        <title>Draft Genome Sequence of a Mulberry Tree, Morus notabilis C.K. Schneid.</title>
        <authorList>
            <person name="He N."/>
            <person name="Zhao S."/>
        </authorList>
    </citation>
    <scope>NUCLEOTIDE SEQUENCE</scope>
</reference>
<dbReference type="Proteomes" id="UP000030645">
    <property type="component" value="Unassembled WGS sequence"/>
</dbReference>
<organism evidence="2 3">
    <name type="scientific">Morus notabilis</name>
    <dbReference type="NCBI Taxonomy" id="981085"/>
    <lineage>
        <taxon>Eukaryota</taxon>
        <taxon>Viridiplantae</taxon>
        <taxon>Streptophyta</taxon>
        <taxon>Embryophyta</taxon>
        <taxon>Tracheophyta</taxon>
        <taxon>Spermatophyta</taxon>
        <taxon>Magnoliopsida</taxon>
        <taxon>eudicotyledons</taxon>
        <taxon>Gunneridae</taxon>
        <taxon>Pentapetalae</taxon>
        <taxon>rosids</taxon>
        <taxon>fabids</taxon>
        <taxon>Rosales</taxon>
        <taxon>Moraceae</taxon>
        <taxon>Moreae</taxon>
        <taxon>Morus</taxon>
    </lineage>
</organism>
<dbReference type="AlphaFoldDB" id="W9QXA1"/>
<feature type="region of interest" description="Disordered" evidence="1">
    <location>
        <begin position="62"/>
        <end position="84"/>
    </location>
</feature>
<feature type="region of interest" description="Disordered" evidence="1">
    <location>
        <begin position="1"/>
        <end position="48"/>
    </location>
</feature>